<feature type="transmembrane region" description="Helical" evidence="10">
    <location>
        <begin position="411"/>
        <end position="432"/>
    </location>
</feature>
<evidence type="ECO:0000256" key="9">
    <source>
        <dbReference type="ARBA" id="ARBA00038341"/>
    </source>
</evidence>
<dbReference type="Gramene" id="CDO99423">
    <property type="protein sequence ID" value="CDO99423"/>
    <property type="gene ID" value="GSCOC_T00026594001"/>
</dbReference>
<dbReference type="Pfam" id="PF00999">
    <property type="entry name" value="Na_H_Exchanger"/>
    <property type="match status" value="1"/>
</dbReference>
<keyword evidence="5" id="KW-0630">Potassium</keyword>
<dbReference type="InterPro" id="IPR057291">
    <property type="entry name" value="CHX17_2nd"/>
</dbReference>
<evidence type="ECO:0000259" key="11">
    <source>
        <dbReference type="Pfam" id="PF00999"/>
    </source>
</evidence>
<dbReference type="OrthoDB" id="1288932at2759"/>
<organism evidence="14 15">
    <name type="scientific">Coffea canephora</name>
    <name type="common">Robusta coffee</name>
    <dbReference type="NCBI Taxonomy" id="49390"/>
    <lineage>
        <taxon>Eukaryota</taxon>
        <taxon>Viridiplantae</taxon>
        <taxon>Streptophyta</taxon>
        <taxon>Embryophyta</taxon>
        <taxon>Tracheophyta</taxon>
        <taxon>Spermatophyta</taxon>
        <taxon>Magnoliopsida</taxon>
        <taxon>eudicotyledons</taxon>
        <taxon>Gunneridae</taxon>
        <taxon>Pentapetalae</taxon>
        <taxon>asterids</taxon>
        <taxon>lamiids</taxon>
        <taxon>Gentianales</taxon>
        <taxon>Rubiaceae</taxon>
        <taxon>Ixoroideae</taxon>
        <taxon>Gardenieae complex</taxon>
        <taxon>Bertiereae - Coffeeae clade</taxon>
        <taxon>Coffeeae</taxon>
        <taxon>Coffea</taxon>
    </lineage>
</organism>
<evidence type="ECO:0000259" key="13">
    <source>
        <dbReference type="Pfam" id="PF23259"/>
    </source>
</evidence>
<dbReference type="GO" id="GO:1902600">
    <property type="term" value="P:proton transmembrane transport"/>
    <property type="evidence" value="ECO:0007669"/>
    <property type="project" value="InterPro"/>
</dbReference>
<dbReference type="AlphaFoldDB" id="A0A068TVQ2"/>
<evidence type="ECO:0000256" key="8">
    <source>
        <dbReference type="ARBA" id="ARBA00023136"/>
    </source>
</evidence>
<feature type="transmembrane region" description="Helical" evidence="10">
    <location>
        <begin position="203"/>
        <end position="227"/>
    </location>
</feature>
<feature type="transmembrane region" description="Helical" evidence="10">
    <location>
        <begin position="169"/>
        <end position="191"/>
    </location>
</feature>
<dbReference type="Gene3D" id="3.40.50.12370">
    <property type="match status" value="1"/>
</dbReference>
<feature type="domain" description="Cation/H(+) antiporter C-terminal" evidence="13">
    <location>
        <begin position="623"/>
        <end position="786"/>
    </location>
</feature>
<dbReference type="InterPro" id="IPR057290">
    <property type="entry name" value="CHX17_C"/>
</dbReference>
<dbReference type="InterPro" id="IPR050794">
    <property type="entry name" value="CPA2_transporter"/>
</dbReference>
<dbReference type="GO" id="GO:0016020">
    <property type="term" value="C:membrane"/>
    <property type="evidence" value="ECO:0007669"/>
    <property type="project" value="UniProtKB-SubCell"/>
</dbReference>
<feature type="transmembrane region" description="Helical" evidence="10">
    <location>
        <begin position="137"/>
        <end position="157"/>
    </location>
</feature>
<evidence type="ECO:0000256" key="7">
    <source>
        <dbReference type="ARBA" id="ARBA00023065"/>
    </source>
</evidence>
<dbReference type="PANTHER" id="PTHR32468:SF82">
    <property type="entry name" value="CATION_H(+) ANTIPORTER 15-LIKE"/>
    <property type="match status" value="1"/>
</dbReference>
<dbReference type="EMBL" id="HG739087">
    <property type="protein sequence ID" value="CDO99423.1"/>
    <property type="molecule type" value="Genomic_DNA"/>
</dbReference>
<dbReference type="GO" id="GO:0006885">
    <property type="term" value="P:regulation of pH"/>
    <property type="evidence" value="ECO:0007669"/>
    <property type="project" value="TreeGrafter"/>
</dbReference>
<keyword evidence="3" id="KW-0633">Potassium transport</keyword>
<feature type="transmembrane region" description="Helical" evidence="10">
    <location>
        <begin position="40"/>
        <end position="62"/>
    </location>
</feature>
<accession>A0A068TVQ2</accession>
<keyword evidence="4 10" id="KW-0812">Transmembrane</keyword>
<dbReference type="Pfam" id="PF23259">
    <property type="entry name" value="CHX17_C"/>
    <property type="match status" value="1"/>
</dbReference>
<feature type="transmembrane region" description="Helical" evidence="10">
    <location>
        <begin position="321"/>
        <end position="338"/>
    </location>
</feature>
<dbReference type="GO" id="GO:0015297">
    <property type="term" value="F:antiporter activity"/>
    <property type="evidence" value="ECO:0007669"/>
    <property type="project" value="InterPro"/>
</dbReference>
<name>A0A068TVQ2_COFCA</name>
<protein>
    <submittedName>
        <fullName evidence="14">Uncharacterized protein</fullName>
    </submittedName>
</protein>
<keyword evidence="6 10" id="KW-1133">Transmembrane helix</keyword>
<feature type="transmembrane region" description="Helical" evidence="10">
    <location>
        <begin position="271"/>
        <end position="301"/>
    </location>
</feature>
<evidence type="ECO:0000256" key="2">
    <source>
        <dbReference type="ARBA" id="ARBA00022448"/>
    </source>
</evidence>
<keyword evidence="2" id="KW-0813">Transport</keyword>
<comment type="subcellular location">
    <subcellularLocation>
        <location evidence="1">Membrane</location>
        <topology evidence="1">Multi-pass membrane protein</topology>
    </subcellularLocation>
</comment>
<evidence type="ECO:0000256" key="10">
    <source>
        <dbReference type="SAM" id="Phobius"/>
    </source>
</evidence>
<keyword evidence="15" id="KW-1185">Reference proteome</keyword>
<evidence type="ECO:0000313" key="14">
    <source>
        <dbReference type="EMBL" id="CDO99423.1"/>
    </source>
</evidence>
<proteinExistence type="inferred from homology"/>
<dbReference type="Gene3D" id="1.20.1530.20">
    <property type="match status" value="1"/>
</dbReference>
<feature type="domain" description="Cation/H(+) antiporter central" evidence="12">
    <location>
        <begin position="486"/>
        <end position="616"/>
    </location>
</feature>
<keyword evidence="8 10" id="KW-0472">Membrane</keyword>
<feature type="transmembrane region" description="Helical" evidence="10">
    <location>
        <begin position="74"/>
        <end position="96"/>
    </location>
</feature>
<dbReference type="InterPro" id="IPR006153">
    <property type="entry name" value="Cation/H_exchanger_TM"/>
</dbReference>
<dbReference type="GO" id="GO:0012505">
    <property type="term" value="C:endomembrane system"/>
    <property type="evidence" value="ECO:0007669"/>
    <property type="project" value="TreeGrafter"/>
</dbReference>
<evidence type="ECO:0000256" key="1">
    <source>
        <dbReference type="ARBA" id="ARBA00004141"/>
    </source>
</evidence>
<sequence length="836" mass="91911">MTNAMITVDFDKLYHDVQCYSDTIYRFNGVWDGPNPLLPVVPLFLIQLTVAMLATRLLIIAFRPFNQPPFVAEILTGIILGPSVLGKLSFFSNFLFPPYYLPVLEPMAHYSLVYYALLTGLQMDIRAMYRTGTQAKHIAVAGIFIPMIIGSSSYFIIEDHVTAESPTKLGAFFWGSALTVTGFSVLSKVLDRQKILHTEIGKIAVASALLSDLASWFFLALGLAITGDKTTNLIWIVLSTCAVVLLCAFYVRPALSWIVKNTPEGQGYSEFYLCSVITGVGLLGVITDACGTHPLVGALVFGLIIPDEVLESVLVDRLKDVVQGIFMPVFFVACGLRADLNKVEASWIKVALIIILASSAKIVSALTISFLHDLPTKEAVAVGVLTNTKSTLALAILEIGLTQKALTQESFSVMVVAILVMTMVVTPATMLYRPTKNMTPYKRRTIQKAKSDEALRILACIYDVRNVPSIINLLEVSNSTKKSPITVFALHLVELIGRASAMLVVHSAGGSGPRNPSYLEEKTEQILSAFENYKLQSEGVDTQVMTASSAYATMDEDICSIAKDKRAAFIILPFHKQQTLDGDMEDINPTARNVNESVMENAPCSVGILIDRGLTDSQNRARSIAMLFFGGSDDREALAYAWRMAEHPETSLTVVRFISGQDTEEEEWDPLAFADRDQVTIEIDSKSHGLLDDEFLNKFKIATVNDSSISFSELMLNDEEETVNAIKDMDGDNHDLYIVGKGRGVTSPLTVGLADWCDCPELGPIGDLLVTSEFKSVFSVLVVQQYHKPSVPRDGSVRSAGTISQRKDMEFRPSLSETETFEPYGSFRKTNFLTMN</sequence>
<dbReference type="GO" id="GO:0006813">
    <property type="term" value="P:potassium ion transport"/>
    <property type="evidence" value="ECO:0007669"/>
    <property type="project" value="UniProtKB-KW"/>
</dbReference>
<dbReference type="InterPro" id="IPR038770">
    <property type="entry name" value="Na+/solute_symporter_sf"/>
</dbReference>
<dbReference type="OMA" id="NYDLYIV"/>
<feature type="transmembrane region" description="Helical" evidence="10">
    <location>
        <begin position="350"/>
        <end position="371"/>
    </location>
</feature>
<reference evidence="15" key="1">
    <citation type="journal article" date="2014" name="Science">
        <title>The coffee genome provides insight into the convergent evolution of caffeine biosynthesis.</title>
        <authorList>
            <person name="Denoeud F."/>
            <person name="Carretero-Paulet L."/>
            <person name="Dereeper A."/>
            <person name="Droc G."/>
            <person name="Guyot R."/>
            <person name="Pietrella M."/>
            <person name="Zheng C."/>
            <person name="Alberti A."/>
            <person name="Anthony F."/>
            <person name="Aprea G."/>
            <person name="Aury J.M."/>
            <person name="Bento P."/>
            <person name="Bernard M."/>
            <person name="Bocs S."/>
            <person name="Campa C."/>
            <person name="Cenci A."/>
            <person name="Combes M.C."/>
            <person name="Crouzillat D."/>
            <person name="Da Silva C."/>
            <person name="Daddiego L."/>
            <person name="De Bellis F."/>
            <person name="Dussert S."/>
            <person name="Garsmeur O."/>
            <person name="Gayraud T."/>
            <person name="Guignon V."/>
            <person name="Jahn K."/>
            <person name="Jamilloux V."/>
            <person name="Joet T."/>
            <person name="Labadie K."/>
            <person name="Lan T."/>
            <person name="Leclercq J."/>
            <person name="Lepelley M."/>
            <person name="Leroy T."/>
            <person name="Li L.T."/>
            <person name="Librado P."/>
            <person name="Lopez L."/>
            <person name="Munoz A."/>
            <person name="Noel B."/>
            <person name="Pallavicini A."/>
            <person name="Perrotta G."/>
            <person name="Poncet V."/>
            <person name="Pot D."/>
            <person name="Priyono X."/>
            <person name="Rigoreau M."/>
            <person name="Rouard M."/>
            <person name="Rozas J."/>
            <person name="Tranchant-Dubreuil C."/>
            <person name="VanBuren R."/>
            <person name="Zhang Q."/>
            <person name="Andrade A.C."/>
            <person name="Argout X."/>
            <person name="Bertrand B."/>
            <person name="de Kochko A."/>
            <person name="Graziosi G."/>
            <person name="Henry R.J."/>
            <person name="Jayarama X."/>
            <person name="Ming R."/>
            <person name="Nagai C."/>
            <person name="Rounsley S."/>
            <person name="Sankoff D."/>
            <person name="Giuliano G."/>
            <person name="Albert V.A."/>
            <person name="Wincker P."/>
            <person name="Lashermes P."/>
        </authorList>
    </citation>
    <scope>NUCLEOTIDE SEQUENCE [LARGE SCALE GENOMIC DNA]</scope>
    <source>
        <strain evidence="15">cv. DH200-94</strain>
    </source>
</reference>
<comment type="similarity">
    <text evidence="9">Belongs to the monovalent cation:proton antiporter 2 (CPA2) transporter (TC 2.A.37) family. CHX (TC 2.A.37.4) subfamily.</text>
</comment>
<evidence type="ECO:0000256" key="4">
    <source>
        <dbReference type="ARBA" id="ARBA00022692"/>
    </source>
</evidence>
<evidence type="ECO:0000256" key="3">
    <source>
        <dbReference type="ARBA" id="ARBA00022538"/>
    </source>
</evidence>
<dbReference type="PhylomeDB" id="A0A068TVQ2"/>
<evidence type="ECO:0000259" key="12">
    <source>
        <dbReference type="Pfam" id="PF23256"/>
    </source>
</evidence>
<evidence type="ECO:0000313" key="15">
    <source>
        <dbReference type="Proteomes" id="UP000295252"/>
    </source>
</evidence>
<evidence type="ECO:0000256" key="5">
    <source>
        <dbReference type="ARBA" id="ARBA00022958"/>
    </source>
</evidence>
<dbReference type="InParanoid" id="A0A068TVQ2"/>
<dbReference type="Proteomes" id="UP000295252">
    <property type="component" value="Chromosome V"/>
</dbReference>
<feature type="domain" description="Cation/H+ exchanger transmembrane" evidence="11">
    <location>
        <begin position="57"/>
        <end position="425"/>
    </location>
</feature>
<dbReference type="PANTHER" id="PTHR32468">
    <property type="entry name" value="CATION/H + ANTIPORTER"/>
    <property type="match status" value="1"/>
</dbReference>
<feature type="transmembrane region" description="Helical" evidence="10">
    <location>
        <begin position="233"/>
        <end position="251"/>
    </location>
</feature>
<gene>
    <name evidence="14" type="ORF">GSCOC_T00026594001</name>
</gene>
<dbReference type="Pfam" id="PF23256">
    <property type="entry name" value="CHX17_2nd"/>
    <property type="match status" value="1"/>
</dbReference>
<keyword evidence="7" id="KW-0406">Ion transport</keyword>
<evidence type="ECO:0000256" key="6">
    <source>
        <dbReference type="ARBA" id="ARBA00022989"/>
    </source>
</evidence>